<dbReference type="EMBL" id="FMAH01000043">
    <property type="protein sequence ID" value="SCB44159.1"/>
    <property type="molecule type" value="Genomic_DNA"/>
</dbReference>
<organism evidence="2 3">
    <name type="scientific">Rhizobium miluonense</name>
    <dbReference type="NCBI Taxonomy" id="411945"/>
    <lineage>
        <taxon>Bacteria</taxon>
        <taxon>Pseudomonadati</taxon>
        <taxon>Pseudomonadota</taxon>
        <taxon>Alphaproteobacteria</taxon>
        <taxon>Hyphomicrobiales</taxon>
        <taxon>Rhizobiaceae</taxon>
        <taxon>Rhizobium/Agrobacterium group</taxon>
        <taxon>Rhizobium</taxon>
    </lineage>
</organism>
<keyword evidence="1" id="KW-1133">Transmembrane helix</keyword>
<dbReference type="Proteomes" id="UP000199435">
    <property type="component" value="Unassembled WGS sequence"/>
</dbReference>
<evidence type="ECO:0000313" key="3">
    <source>
        <dbReference type="Proteomes" id="UP000199435"/>
    </source>
</evidence>
<feature type="transmembrane region" description="Helical" evidence="1">
    <location>
        <begin position="143"/>
        <end position="162"/>
    </location>
</feature>
<feature type="transmembrane region" description="Helical" evidence="1">
    <location>
        <begin position="182"/>
        <end position="202"/>
    </location>
</feature>
<evidence type="ECO:0000256" key="1">
    <source>
        <dbReference type="SAM" id="Phobius"/>
    </source>
</evidence>
<name>A0A1C3WVZ3_9HYPH</name>
<dbReference type="NCBIfam" id="NF038065">
    <property type="entry name" value="Pr6Pr"/>
    <property type="match status" value="1"/>
</dbReference>
<dbReference type="AlphaFoldDB" id="A0A1C3WVZ3"/>
<gene>
    <name evidence="2" type="ORF">GA0061102_10432</name>
</gene>
<feature type="transmembrane region" description="Helical" evidence="1">
    <location>
        <begin position="44"/>
        <end position="63"/>
    </location>
</feature>
<sequence>MSMRASVRLYRWAIALLALSGVVISYVAITPAAHVSRLTLTTNFLSYFTIQANILFAVVLLSAEIAPSLAFGRWASRSSTKTALLIYVGVAGGIYAWLLKDVWHPSGWQLRGDQILHYCIPLLAAFDWIFLVERNRLDWRNAIWWLLFPALYSVYSLVHGQLSRFYPYPFLDVRDIGLQAVLINMAFLGVLFLALGGVLILLDRVAARFGSQTPQA</sequence>
<feature type="transmembrane region" description="Helical" evidence="1">
    <location>
        <begin position="115"/>
        <end position="131"/>
    </location>
</feature>
<keyword evidence="1" id="KW-0812">Transmembrane</keyword>
<dbReference type="InterPro" id="IPR049713">
    <property type="entry name" value="Pr6Pr-like"/>
</dbReference>
<protein>
    <recommendedName>
        <fullName evidence="4">FAR-17a/AIG1-like protein</fullName>
    </recommendedName>
</protein>
<feature type="transmembrane region" description="Helical" evidence="1">
    <location>
        <begin position="84"/>
        <end position="103"/>
    </location>
</feature>
<evidence type="ECO:0000313" key="2">
    <source>
        <dbReference type="EMBL" id="SCB44159.1"/>
    </source>
</evidence>
<reference evidence="3" key="1">
    <citation type="submission" date="2016-08" db="EMBL/GenBank/DDBJ databases">
        <authorList>
            <person name="Varghese N."/>
            <person name="Submissions Spin"/>
        </authorList>
    </citation>
    <scope>NUCLEOTIDE SEQUENCE [LARGE SCALE GENOMIC DNA]</scope>
    <source>
        <strain evidence="3">HAMBI 2971</strain>
    </source>
</reference>
<proteinExistence type="predicted"/>
<evidence type="ECO:0008006" key="4">
    <source>
        <dbReference type="Google" id="ProtNLM"/>
    </source>
</evidence>
<feature type="transmembrane region" description="Helical" evidence="1">
    <location>
        <begin position="12"/>
        <end position="32"/>
    </location>
</feature>
<keyword evidence="1" id="KW-0472">Membrane</keyword>
<dbReference type="STRING" id="411945.GA0061102_10432"/>
<accession>A0A1C3WVZ3</accession>
<keyword evidence="3" id="KW-1185">Reference proteome</keyword>